<keyword evidence="3" id="KW-1185">Reference proteome</keyword>
<dbReference type="AlphaFoldDB" id="D8TV15"/>
<sequence>MSHPTQSALSAPRDFRRGKLVSHRYRKNYKACHVERASARITAILETTQEIGSFCGEKPPFARSLKSLPLALVLYGGSPVSPLTKQNGAIRASFRSQNSRKSCLCRTHQPEDHHHHHHHRLSGSDNGDQSAAPEPIAGVAAAAGNPPFPSESISRSQTFETSSHGIRTMDSGSAASASPSGGAAAAVGSRTCFARLGPTGPLSDDDNGCEVCCGSGSLFVLALEIYALVGGNIAVSTPNSVPRTISRPRSAGSARGSQWRRAVHPSRFTAASRWSKHCDAESAVAASLVRQQQEQALSLERVIDGLDIDSIAALGFHGPDDFRGLVASEAVCSSALVTVPIGSTLAVSVDGDGGQLSVLSPPEMPPNVKKAIEVVAGLICDTPDYQLVILAVLLLWARKYGSTAWREYCEALLPPQRELSCLLCYGPGELSALQLPHLVDEAARQHDWARWVHSQWLSGSSGALRRLRLAEGLQETTWALALERCAAGLSSLRWG</sequence>
<dbReference type="GeneID" id="9619768"/>
<accession>D8TV15</accession>
<feature type="region of interest" description="Disordered" evidence="1">
    <location>
        <begin position="103"/>
        <end position="181"/>
    </location>
</feature>
<dbReference type="RefSeq" id="XP_002950298.1">
    <property type="nucleotide sequence ID" value="XM_002950252.1"/>
</dbReference>
<dbReference type="Gene3D" id="3.90.1410.10">
    <property type="entry name" value="set domain protein methyltransferase, domain 1"/>
    <property type="match status" value="1"/>
</dbReference>
<feature type="compositionally biased region" description="Low complexity" evidence="1">
    <location>
        <begin position="131"/>
        <end position="145"/>
    </location>
</feature>
<proteinExistence type="predicted"/>
<dbReference type="OrthoDB" id="38008at2759"/>
<protein>
    <submittedName>
        <fullName evidence="2">Uncharacterized protein</fullName>
    </submittedName>
</protein>
<dbReference type="KEGG" id="vcn:VOLCADRAFT_104681"/>
<feature type="compositionally biased region" description="Polar residues" evidence="1">
    <location>
        <begin position="151"/>
        <end position="165"/>
    </location>
</feature>
<dbReference type="EMBL" id="GL378339">
    <property type="protein sequence ID" value="EFJ48499.1"/>
    <property type="molecule type" value="Genomic_DNA"/>
</dbReference>
<feature type="compositionally biased region" description="Low complexity" evidence="1">
    <location>
        <begin position="171"/>
        <end position="181"/>
    </location>
</feature>
<gene>
    <name evidence="2" type="ORF">VOLCADRAFT_104681</name>
</gene>
<name>D8TV15_VOLCA</name>
<dbReference type="STRING" id="3068.D8TV15"/>
<dbReference type="InParanoid" id="D8TV15"/>
<dbReference type="Proteomes" id="UP000001058">
    <property type="component" value="Unassembled WGS sequence"/>
</dbReference>
<evidence type="ECO:0000313" key="3">
    <source>
        <dbReference type="Proteomes" id="UP000001058"/>
    </source>
</evidence>
<reference evidence="2 3" key="1">
    <citation type="journal article" date="2010" name="Science">
        <title>Genomic analysis of organismal complexity in the multicellular green alga Volvox carteri.</title>
        <authorList>
            <person name="Prochnik S.E."/>
            <person name="Umen J."/>
            <person name="Nedelcu A.M."/>
            <person name="Hallmann A."/>
            <person name="Miller S.M."/>
            <person name="Nishii I."/>
            <person name="Ferris P."/>
            <person name="Kuo A."/>
            <person name="Mitros T."/>
            <person name="Fritz-Laylin L.K."/>
            <person name="Hellsten U."/>
            <person name="Chapman J."/>
            <person name="Simakov O."/>
            <person name="Rensing S.A."/>
            <person name="Terry A."/>
            <person name="Pangilinan J."/>
            <person name="Kapitonov V."/>
            <person name="Jurka J."/>
            <person name="Salamov A."/>
            <person name="Shapiro H."/>
            <person name="Schmutz J."/>
            <person name="Grimwood J."/>
            <person name="Lindquist E."/>
            <person name="Lucas S."/>
            <person name="Grigoriev I.V."/>
            <person name="Schmitt R."/>
            <person name="Kirk D."/>
            <person name="Rokhsar D.S."/>
        </authorList>
    </citation>
    <scope>NUCLEOTIDE SEQUENCE [LARGE SCALE GENOMIC DNA]</scope>
    <source>
        <strain evidence="3">f. Nagariensis / Eve</strain>
    </source>
</reference>
<evidence type="ECO:0000256" key="1">
    <source>
        <dbReference type="SAM" id="MobiDB-lite"/>
    </source>
</evidence>
<evidence type="ECO:0000313" key="2">
    <source>
        <dbReference type="EMBL" id="EFJ48499.1"/>
    </source>
</evidence>
<organism evidence="3">
    <name type="scientific">Volvox carteri f. nagariensis</name>
    <dbReference type="NCBI Taxonomy" id="3068"/>
    <lineage>
        <taxon>Eukaryota</taxon>
        <taxon>Viridiplantae</taxon>
        <taxon>Chlorophyta</taxon>
        <taxon>core chlorophytes</taxon>
        <taxon>Chlorophyceae</taxon>
        <taxon>CS clade</taxon>
        <taxon>Chlamydomonadales</taxon>
        <taxon>Volvocaceae</taxon>
        <taxon>Volvox</taxon>
    </lineage>
</organism>